<proteinExistence type="predicted"/>
<protein>
    <submittedName>
        <fullName evidence="1">Uncharacterized protein</fullName>
    </submittedName>
</protein>
<name>A0A6C0E6W9_9ZZZZ</name>
<sequence>MSAGVQRVETAPGYTMIPQKFYHPNAGRNALGLVGGNEVSVPAGNLVDVESDLFGHTRDLSKVPSRNYQAPQGKRDIVFTERSTGRTVTVSTQQQHLPTIQMFSYPGIPAPEPLVRDVYGAPWRF</sequence>
<evidence type="ECO:0000313" key="1">
    <source>
        <dbReference type="EMBL" id="QHT24193.1"/>
    </source>
</evidence>
<dbReference type="EMBL" id="MN739743">
    <property type="protein sequence ID" value="QHT24193.1"/>
    <property type="molecule type" value="Genomic_DNA"/>
</dbReference>
<organism evidence="1">
    <name type="scientific">viral metagenome</name>
    <dbReference type="NCBI Taxonomy" id="1070528"/>
    <lineage>
        <taxon>unclassified sequences</taxon>
        <taxon>metagenomes</taxon>
        <taxon>organismal metagenomes</taxon>
    </lineage>
</organism>
<dbReference type="AlphaFoldDB" id="A0A6C0E6W9"/>
<accession>A0A6C0E6W9</accession>
<reference evidence="1" key="1">
    <citation type="journal article" date="2020" name="Nature">
        <title>Giant virus diversity and host interactions through global metagenomics.</title>
        <authorList>
            <person name="Schulz F."/>
            <person name="Roux S."/>
            <person name="Paez-Espino D."/>
            <person name="Jungbluth S."/>
            <person name="Walsh D.A."/>
            <person name="Denef V.J."/>
            <person name="McMahon K.D."/>
            <person name="Konstantinidis K.T."/>
            <person name="Eloe-Fadrosh E.A."/>
            <person name="Kyrpides N.C."/>
            <person name="Woyke T."/>
        </authorList>
    </citation>
    <scope>NUCLEOTIDE SEQUENCE</scope>
    <source>
        <strain evidence="1">GVMAG-M-3300023179-138</strain>
    </source>
</reference>